<sequence length="109" mass="12094">MDMQLPGPIAAYFEADRSRNVDAVAKCFNEDAAVNDERQVHAGREAIRRWKAEASSKFSYTVEPVAIGMEGDRTVVTGRVVGNFPGSPVDLRYFFVMRGEKIAELEIAP</sequence>
<dbReference type="EMBL" id="PPCN01000001">
    <property type="protein sequence ID" value="POF34471.1"/>
    <property type="molecule type" value="Genomic_DNA"/>
</dbReference>
<dbReference type="InterPro" id="IPR032710">
    <property type="entry name" value="NTF2-like_dom_sf"/>
</dbReference>
<comment type="caution">
    <text evidence="2">The sequence shown here is derived from an EMBL/GenBank/DDBJ whole genome shotgun (WGS) entry which is preliminary data.</text>
</comment>
<dbReference type="Pfam" id="PF12680">
    <property type="entry name" value="SnoaL_2"/>
    <property type="match status" value="1"/>
</dbReference>
<evidence type="ECO:0000259" key="1">
    <source>
        <dbReference type="Pfam" id="PF12680"/>
    </source>
</evidence>
<feature type="domain" description="SnoaL-like" evidence="1">
    <location>
        <begin position="10"/>
        <end position="102"/>
    </location>
</feature>
<evidence type="ECO:0000313" key="2">
    <source>
        <dbReference type="EMBL" id="POF34471.1"/>
    </source>
</evidence>
<dbReference type="AlphaFoldDB" id="A0A2S3V3E0"/>
<evidence type="ECO:0000313" key="3">
    <source>
        <dbReference type="Proteomes" id="UP000236959"/>
    </source>
</evidence>
<dbReference type="Proteomes" id="UP000236959">
    <property type="component" value="Unassembled WGS sequence"/>
</dbReference>
<dbReference type="InterPro" id="IPR037401">
    <property type="entry name" value="SnoaL-like"/>
</dbReference>
<dbReference type="OrthoDB" id="8684708at2"/>
<dbReference type="RefSeq" id="WP_103221042.1">
    <property type="nucleotide sequence ID" value="NZ_PPCN01000001.1"/>
</dbReference>
<reference evidence="2 3" key="1">
    <citation type="submission" date="2018-01" db="EMBL/GenBank/DDBJ databases">
        <title>Genomic Encyclopedia of Archaeal and Bacterial Type Strains, Phase II (KMG-II): from individual species to whole genera.</title>
        <authorList>
            <person name="Goeker M."/>
        </authorList>
    </citation>
    <scope>NUCLEOTIDE SEQUENCE [LARGE SCALE GENOMIC DNA]</scope>
    <source>
        <strain evidence="2 3">DSM 17023</strain>
    </source>
</reference>
<accession>A0A2S3V3E0</accession>
<organism evidence="2 3">
    <name type="scientific">Roseibium marinum</name>
    <dbReference type="NCBI Taxonomy" id="281252"/>
    <lineage>
        <taxon>Bacteria</taxon>
        <taxon>Pseudomonadati</taxon>
        <taxon>Pseudomonadota</taxon>
        <taxon>Alphaproteobacteria</taxon>
        <taxon>Hyphomicrobiales</taxon>
        <taxon>Stappiaceae</taxon>
        <taxon>Roseibium</taxon>
    </lineage>
</organism>
<name>A0A2S3V3E0_9HYPH</name>
<dbReference type="Gene3D" id="3.10.450.50">
    <property type="match status" value="1"/>
</dbReference>
<dbReference type="SUPFAM" id="SSF54427">
    <property type="entry name" value="NTF2-like"/>
    <property type="match status" value="1"/>
</dbReference>
<keyword evidence="3" id="KW-1185">Reference proteome</keyword>
<gene>
    <name evidence="2" type="ORF">CLV41_101926</name>
</gene>
<proteinExistence type="predicted"/>
<protein>
    <submittedName>
        <fullName evidence="2">SnoaL-like protein</fullName>
    </submittedName>
</protein>